<dbReference type="InterPro" id="IPR050107">
    <property type="entry name" value="ABC_carbohydrate_import_ATPase"/>
</dbReference>
<evidence type="ECO:0000256" key="3">
    <source>
        <dbReference type="ARBA" id="ARBA00022741"/>
    </source>
</evidence>
<evidence type="ECO:0000256" key="1">
    <source>
        <dbReference type="ARBA" id="ARBA00022448"/>
    </source>
</evidence>
<keyword evidence="5" id="KW-1278">Translocase</keyword>
<keyword evidence="1" id="KW-0813">Transport</keyword>
<accession>A0A382EM26</accession>
<gene>
    <name evidence="8" type="ORF">METZ01_LOCUS204642</name>
</gene>
<dbReference type="EMBL" id="UINC01045252">
    <property type="protein sequence ID" value="SVB51788.1"/>
    <property type="molecule type" value="Genomic_DNA"/>
</dbReference>
<dbReference type="GO" id="GO:0005524">
    <property type="term" value="F:ATP binding"/>
    <property type="evidence" value="ECO:0007669"/>
    <property type="project" value="UniProtKB-KW"/>
</dbReference>
<dbReference type="InterPro" id="IPR003439">
    <property type="entry name" value="ABC_transporter-like_ATP-bd"/>
</dbReference>
<keyword evidence="3" id="KW-0547">Nucleotide-binding</keyword>
<dbReference type="PANTHER" id="PTHR43790">
    <property type="entry name" value="CARBOHYDRATE TRANSPORT ATP-BINDING PROTEIN MG119-RELATED"/>
    <property type="match status" value="1"/>
</dbReference>
<reference evidence="8" key="1">
    <citation type="submission" date="2018-05" db="EMBL/GenBank/DDBJ databases">
        <authorList>
            <person name="Lanie J.A."/>
            <person name="Ng W.-L."/>
            <person name="Kazmierczak K.M."/>
            <person name="Andrzejewski T.M."/>
            <person name="Davidsen T.M."/>
            <person name="Wayne K.J."/>
            <person name="Tettelin H."/>
            <person name="Glass J.I."/>
            <person name="Rusch D."/>
            <person name="Podicherti R."/>
            <person name="Tsui H.-C.T."/>
            <person name="Winkler M.E."/>
        </authorList>
    </citation>
    <scope>NUCLEOTIDE SEQUENCE</scope>
</reference>
<keyword evidence="2" id="KW-1003">Cell membrane</keyword>
<dbReference type="AlphaFoldDB" id="A0A382EM26"/>
<evidence type="ECO:0000256" key="5">
    <source>
        <dbReference type="ARBA" id="ARBA00022967"/>
    </source>
</evidence>
<evidence type="ECO:0000256" key="2">
    <source>
        <dbReference type="ARBA" id="ARBA00022475"/>
    </source>
</evidence>
<dbReference type="CDD" id="cd03216">
    <property type="entry name" value="ABC_Carb_Monos_I"/>
    <property type="match status" value="1"/>
</dbReference>
<dbReference type="InterPro" id="IPR027417">
    <property type="entry name" value="P-loop_NTPase"/>
</dbReference>
<dbReference type="SUPFAM" id="SSF52540">
    <property type="entry name" value="P-loop containing nucleoside triphosphate hydrolases"/>
    <property type="match status" value="2"/>
</dbReference>
<evidence type="ECO:0000259" key="7">
    <source>
        <dbReference type="PROSITE" id="PS50893"/>
    </source>
</evidence>
<dbReference type="GO" id="GO:0016887">
    <property type="term" value="F:ATP hydrolysis activity"/>
    <property type="evidence" value="ECO:0007669"/>
    <property type="project" value="InterPro"/>
</dbReference>
<evidence type="ECO:0000256" key="6">
    <source>
        <dbReference type="ARBA" id="ARBA00023136"/>
    </source>
</evidence>
<dbReference type="Gene3D" id="3.40.50.300">
    <property type="entry name" value="P-loop containing nucleotide triphosphate hydrolases"/>
    <property type="match status" value="2"/>
</dbReference>
<dbReference type="PANTHER" id="PTHR43790:SF3">
    <property type="entry name" value="D-ALLOSE IMPORT ATP-BINDING PROTEIN ALSA-RELATED"/>
    <property type="match status" value="1"/>
</dbReference>
<proteinExistence type="predicted"/>
<evidence type="ECO:0000313" key="8">
    <source>
        <dbReference type="EMBL" id="SVB51788.1"/>
    </source>
</evidence>
<dbReference type="Pfam" id="PF00005">
    <property type="entry name" value="ABC_tran"/>
    <property type="match status" value="2"/>
</dbReference>
<keyword evidence="6" id="KW-0472">Membrane</keyword>
<feature type="domain" description="ABC transporter" evidence="7">
    <location>
        <begin position="1"/>
        <end position="206"/>
    </location>
</feature>
<keyword evidence="4" id="KW-0067">ATP-binding</keyword>
<protein>
    <recommendedName>
        <fullName evidence="7">ABC transporter domain-containing protein</fullName>
    </recommendedName>
</protein>
<evidence type="ECO:0000256" key="4">
    <source>
        <dbReference type="ARBA" id="ARBA00022840"/>
    </source>
</evidence>
<dbReference type="PROSITE" id="PS50893">
    <property type="entry name" value="ABC_TRANSPORTER_2"/>
    <property type="match status" value="1"/>
</dbReference>
<feature type="non-terminal residue" evidence="8">
    <location>
        <position position="334"/>
    </location>
</feature>
<organism evidence="8">
    <name type="scientific">marine metagenome</name>
    <dbReference type="NCBI Taxonomy" id="408172"/>
    <lineage>
        <taxon>unclassified sequences</taxon>
        <taxon>metagenomes</taxon>
        <taxon>ecological metagenomes</taxon>
    </lineage>
</organism>
<name>A0A382EM26_9ZZZZ</name>
<sequence length="334" mass="37905">MGENGAGKSTLIKILAGAYTKDEGKILFNEKEINITNPHDSLNLGIKVVYQEISLIPEFTVGENIFLEKFPINDFGIINWKSLYEECINLLKNIGFELNVKEKVSNLSISEQQIVEIAKAIFQNSSVVVMDEPTSSLTPKEIDKLFQVIDRLKKNNIAIIYITHKIDEIFKIANEVTVLRDGKFISYRNINETSEEILIQDMVGRKVDQKFDRPVTSFSDVQMKVENLSTKSKLKNISFKLHKGEILGFFGLMGAGRTELAKAIYGYDKISSGKIQIDGKTYKRFNTQIMVENGIGYVTEDRKGEGIVKDMNVRENMSLPSLKLFEMFFTISKK</sequence>